<dbReference type="AlphaFoldDB" id="A0A0P6XAQ8"/>
<dbReference type="RefSeq" id="WP_075063970.1">
    <property type="nucleotide sequence ID" value="NZ_LGCL01000039.1"/>
</dbReference>
<name>A0A0P6XAQ8_9CHLR</name>
<gene>
    <name evidence="1" type="ORF">ADN00_15665</name>
</gene>
<sequence>MAIDVALLDTRSSGTTGTWSSTVNIPADKSPACLILFLFNKGGLGGVNYVRIGGVTPDTIKSYSGSNVGFGVFARKDLAPGDYLVEVNASGENRGIILGVWETIGWNTNPSSQYTSVLPSPGNLSFNPTLASGQLFLEFYKQNSGTDNARTAGQTLLSHLTGTGYEGGAAYKKSGGPYTWTTYVYDQYLFGLEFMPLGRLFFIPPAPIGL</sequence>
<dbReference type="STRING" id="1134406.ADN00_15665"/>
<proteinExistence type="predicted"/>
<evidence type="ECO:0000313" key="1">
    <source>
        <dbReference type="EMBL" id="KPL72253.1"/>
    </source>
</evidence>
<comment type="caution">
    <text evidence="1">The sequence shown here is derived from an EMBL/GenBank/DDBJ whole genome shotgun (WGS) entry which is preliminary data.</text>
</comment>
<protein>
    <submittedName>
        <fullName evidence="1">Uncharacterized protein</fullName>
    </submittedName>
</protein>
<dbReference type="EMBL" id="LGCL01000039">
    <property type="protein sequence ID" value="KPL72253.1"/>
    <property type="molecule type" value="Genomic_DNA"/>
</dbReference>
<evidence type="ECO:0000313" key="2">
    <source>
        <dbReference type="Proteomes" id="UP000050417"/>
    </source>
</evidence>
<accession>A0A0P6XAQ8</accession>
<organism evidence="1 2">
    <name type="scientific">Ornatilinea apprima</name>
    <dbReference type="NCBI Taxonomy" id="1134406"/>
    <lineage>
        <taxon>Bacteria</taxon>
        <taxon>Bacillati</taxon>
        <taxon>Chloroflexota</taxon>
        <taxon>Anaerolineae</taxon>
        <taxon>Anaerolineales</taxon>
        <taxon>Anaerolineaceae</taxon>
        <taxon>Ornatilinea</taxon>
    </lineage>
</organism>
<dbReference type="Proteomes" id="UP000050417">
    <property type="component" value="Unassembled WGS sequence"/>
</dbReference>
<reference evidence="1 2" key="1">
    <citation type="submission" date="2015-07" db="EMBL/GenBank/DDBJ databases">
        <title>Genome sequence of Ornatilinea apprima DSM 23815.</title>
        <authorList>
            <person name="Hemp J."/>
            <person name="Ward L.M."/>
            <person name="Pace L.A."/>
            <person name="Fischer W.W."/>
        </authorList>
    </citation>
    <scope>NUCLEOTIDE SEQUENCE [LARGE SCALE GENOMIC DNA]</scope>
    <source>
        <strain evidence="1 2">P3M-1</strain>
    </source>
</reference>
<keyword evidence="2" id="KW-1185">Reference proteome</keyword>